<accession>A0A327YGL0</accession>
<dbReference type="InterPro" id="IPR001173">
    <property type="entry name" value="Glyco_trans_2-like"/>
</dbReference>
<dbReference type="Gene3D" id="3.90.550.10">
    <property type="entry name" value="Spore Coat Polysaccharide Biosynthesis Protein SpsA, Chain A"/>
    <property type="match status" value="1"/>
</dbReference>
<gene>
    <name evidence="7" type="ORF">ATI53_100723</name>
</gene>
<evidence type="ECO:0000313" key="7">
    <source>
        <dbReference type="EMBL" id="RAK20024.1"/>
    </source>
</evidence>
<dbReference type="InterPro" id="IPR027791">
    <property type="entry name" value="Galactosyl_T_C"/>
</dbReference>
<dbReference type="EMBL" id="QLMG01000007">
    <property type="protein sequence ID" value="RAK20024.1"/>
    <property type="molecule type" value="Genomic_DNA"/>
</dbReference>
<dbReference type="RefSeq" id="WP_111549917.1">
    <property type="nucleotide sequence ID" value="NZ_LIQE01000027.1"/>
</dbReference>
<feature type="transmembrane region" description="Helical" evidence="4">
    <location>
        <begin position="282"/>
        <end position="305"/>
    </location>
</feature>
<organism evidence="7 8">
    <name type="scientific">Salipiger aestuarii</name>
    <dbReference type="NCBI Taxonomy" id="568098"/>
    <lineage>
        <taxon>Bacteria</taxon>
        <taxon>Pseudomonadati</taxon>
        <taxon>Pseudomonadota</taxon>
        <taxon>Alphaproteobacteria</taxon>
        <taxon>Rhodobacterales</taxon>
        <taxon>Roseobacteraceae</taxon>
        <taxon>Salipiger</taxon>
    </lineage>
</organism>
<evidence type="ECO:0000256" key="4">
    <source>
        <dbReference type="SAM" id="Phobius"/>
    </source>
</evidence>
<feature type="transmembrane region" description="Helical" evidence="4">
    <location>
        <begin position="232"/>
        <end position="262"/>
    </location>
</feature>
<dbReference type="PANTHER" id="PTHR43179:SF12">
    <property type="entry name" value="GALACTOFURANOSYLTRANSFERASE GLFT2"/>
    <property type="match status" value="1"/>
</dbReference>
<feature type="domain" description="Galactosyltransferase C-terminal" evidence="6">
    <location>
        <begin position="127"/>
        <end position="192"/>
    </location>
</feature>
<keyword evidence="8" id="KW-1185">Reference proteome</keyword>
<keyword evidence="4" id="KW-1133">Transmembrane helix</keyword>
<comment type="similarity">
    <text evidence="1">Belongs to the glycosyltransferase 2 family.</text>
</comment>
<keyword evidence="4" id="KW-0812">Transmembrane</keyword>
<feature type="domain" description="Glycosyltransferase 2-like" evidence="5">
    <location>
        <begin position="6"/>
        <end position="115"/>
    </location>
</feature>
<evidence type="ECO:0000259" key="6">
    <source>
        <dbReference type="Pfam" id="PF02709"/>
    </source>
</evidence>
<keyword evidence="2" id="KW-0328">Glycosyltransferase</keyword>
<dbReference type="InterPro" id="IPR029044">
    <property type="entry name" value="Nucleotide-diphossugar_trans"/>
</dbReference>
<keyword evidence="3 7" id="KW-0808">Transferase</keyword>
<evidence type="ECO:0000256" key="1">
    <source>
        <dbReference type="ARBA" id="ARBA00006739"/>
    </source>
</evidence>
<dbReference type="Pfam" id="PF00535">
    <property type="entry name" value="Glycos_transf_2"/>
    <property type="match status" value="1"/>
</dbReference>
<evidence type="ECO:0000259" key="5">
    <source>
        <dbReference type="Pfam" id="PF00535"/>
    </source>
</evidence>
<comment type="caution">
    <text evidence="7">The sequence shown here is derived from an EMBL/GenBank/DDBJ whole genome shotgun (WGS) entry which is preliminary data.</text>
</comment>
<dbReference type="PANTHER" id="PTHR43179">
    <property type="entry name" value="RHAMNOSYLTRANSFERASE WBBL"/>
    <property type="match status" value="1"/>
</dbReference>
<name>A0A327YGL0_9RHOB</name>
<evidence type="ECO:0000256" key="2">
    <source>
        <dbReference type="ARBA" id="ARBA00022676"/>
    </source>
</evidence>
<proteinExistence type="inferred from homology"/>
<dbReference type="GO" id="GO:0016757">
    <property type="term" value="F:glycosyltransferase activity"/>
    <property type="evidence" value="ECO:0007669"/>
    <property type="project" value="UniProtKB-KW"/>
</dbReference>
<evidence type="ECO:0000256" key="3">
    <source>
        <dbReference type="ARBA" id="ARBA00022679"/>
    </source>
</evidence>
<protein>
    <submittedName>
        <fullName evidence="7">GT2 family glycosyltransferase</fullName>
    </submittedName>
</protein>
<dbReference type="Pfam" id="PF02709">
    <property type="entry name" value="Glyco_transf_7C"/>
    <property type="match status" value="1"/>
</dbReference>
<reference evidence="7 8" key="1">
    <citation type="submission" date="2018-06" db="EMBL/GenBank/DDBJ databases">
        <title>Genomic Encyclopedia of Archaeal and Bacterial Type Strains, Phase II (KMG-II): from individual species to whole genera.</title>
        <authorList>
            <person name="Goeker M."/>
        </authorList>
    </citation>
    <scope>NUCLEOTIDE SEQUENCE [LARGE SCALE GENOMIC DNA]</scope>
    <source>
        <strain evidence="7 8">DSM 22011</strain>
    </source>
</reference>
<dbReference type="AlphaFoldDB" id="A0A327YGL0"/>
<evidence type="ECO:0000313" key="8">
    <source>
        <dbReference type="Proteomes" id="UP000249165"/>
    </source>
</evidence>
<dbReference type="SUPFAM" id="SSF53448">
    <property type="entry name" value="Nucleotide-diphospho-sugar transferases"/>
    <property type="match status" value="1"/>
</dbReference>
<keyword evidence="4" id="KW-0472">Membrane</keyword>
<dbReference type="Proteomes" id="UP000249165">
    <property type="component" value="Unassembled WGS sequence"/>
</dbReference>
<dbReference type="OrthoDB" id="8416156at2"/>
<sequence>MIPVDVVLIGRNEGARLVAALTSVMGQARQVIYVDSGSADDSVAEARRAGATVVALDMSKPFTAARARNAGFAALKDPQFVQFIDGDCVLIDGFVQAGHAHLIANPDLGMVTGWRSEIYRDASVFNQLADFEWRRPAGEILTCGGDMMVRAKAFRAIGGFDPAVIAAEDDEFCTRLRKGGWRLERIPREMTRHDADTHRFGQWWTRAVRTGHGFAQVGDLHPDYFVRERRRVLAYALVLPILILVALLIWWPLAVLLSGAYALNYGRTVQGLMRDGLPRTEALCHALFITLSKFPNLIGMATYGLRRRRNAQMRIIEYK</sequence>